<proteinExistence type="predicted"/>
<dbReference type="InterPro" id="IPR013519">
    <property type="entry name" value="Int_alpha_beta-p"/>
</dbReference>
<comment type="caution">
    <text evidence="6">The sequence shown here is derived from an EMBL/GenBank/DDBJ whole genome shotgun (WGS) entry which is preliminary data.</text>
</comment>
<organism evidence="6 7">
    <name type="scientific">Bathymodiolus thermophilus thioautotrophic gill symbiont</name>
    <dbReference type="NCBI Taxonomy" id="2360"/>
    <lineage>
        <taxon>Bacteria</taxon>
        <taxon>Pseudomonadati</taxon>
        <taxon>Pseudomonadota</taxon>
        <taxon>Gammaproteobacteria</taxon>
        <taxon>sulfur-oxidizing symbionts</taxon>
    </lineage>
</organism>
<accession>A0A1J8P121</accession>
<keyword evidence="3" id="KW-0378">Hydrolase</keyword>
<dbReference type="GO" id="GO:0016787">
    <property type="term" value="F:hydrolase activity"/>
    <property type="evidence" value="ECO:0007669"/>
    <property type="project" value="UniProtKB-KW"/>
</dbReference>
<evidence type="ECO:0000256" key="4">
    <source>
        <dbReference type="ARBA" id="ARBA00023180"/>
    </source>
</evidence>
<evidence type="ECO:0008006" key="8">
    <source>
        <dbReference type="Google" id="ProtNLM"/>
    </source>
</evidence>
<protein>
    <recommendedName>
        <fullName evidence="8">Flagellar hook-length control protein FliK</fullName>
    </recommendedName>
</protein>
<dbReference type="InterPro" id="IPR013517">
    <property type="entry name" value="FG-GAP"/>
</dbReference>
<dbReference type="SMART" id="SM00191">
    <property type="entry name" value="Int_alpha"/>
    <property type="match status" value="3"/>
</dbReference>
<evidence type="ECO:0000256" key="2">
    <source>
        <dbReference type="ARBA" id="ARBA00022737"/>
    </source>
</evidence>
<gene>
    <name evidence="6" type="ORF">BGC33_02855</name>
</gene>
<dbReference type="InterPro" id="IPR028994">
    <property type="entry name" value="Integrin_alpha_N"/>
</dbReference>
<evidence type="ECO:0000256" key="1">
    <source>
        <dbReference type="ARBA" id="ARBA00022729"/>
    </source>
</evidence>
<dbReference type="SUPFAM" id="SSF69318">
    <property type="entry name" value="Integrin alpha N-terminal domain"/>
    <property type="match status" value="1"/>
</dbReference>
<dbReference type="PANTHER" id="PTHR23221:SF7">
    <property type="entry name" value="PHOSPHATIDYLINOSITOL-GLYCAN-SPECIFIC PHOSPHOLIPASE D"/>
    <property type="match status" value="1"/>
</dbReference>
<feature type="compositionally biased region" description="Polar residues" evidence="5">
    <location>
        <begin position="257"/>
        <end position="266"/>
    </location>
</feature>
<evidence type="ECO:0000313" key="6">
    <source>
        <dbReference type="EMBL" id="OJA03302.1"/>
    </source>
</evidence>
<keyword evidence="1" id="KW-0732">Signal</keyword>
<evidence type="ECO:0000256" key="3">
    <source>
        <dbReference type="ARBA" id="ARBA00022801"/>
    </source>
</evidence>
<keyword evidence="2" id="KW-0677">Repeat</keyword>
<sequence length="266" mass="27045">GKTNATAINLSDIASNSGTGGFVINGENKDDYSGRSVSSAGDVNGDGLDDLIIGASWANPAGEDWAGKSYVVFGKTNATAINLSDIASNSGTGGFVINGENRDDQSGISVSSAGDVNGDGLDDLIVGAWLASPTSNNGRAGKSYIVFGKTNATAINLSDIASNSGTGGFVINGENTLDLSGYSVSSAGDVNGDGLDDLIVGTNWMDFLGRRSVEKSYVIFGKTDTKVINLSDISAGKGTATHTIDFQGDTNTDKNDTLTGTSANEL</sequence>
<feature type="non-terminal residue" evidence="6">
    <location>
        <position position="1"/>
    </location>
</feature>
<dbReference type="Pfam" id="PF01839">
    <property type="entry name" value="FG-GAP"/>
    <property type="match status" value="3"/>
</dbReference>
<dbReference type="AlphaFoldDB" id="A0A1J8P121"/>
<dbReference type="RefSeq" id="WP_198934598.1">
    <property type="nucleotide sequence ID" value="NZ_MIQH01000793.1"/>
</dbReference>
<keyword evidence="4" id="KW-0325">Glycoprotein</keyword>
<evidence type="ECO:0000256" key="5">
    <source>
        <dbReference type="SAM" id="MobiDB-lite"/>
    </source>
</evidence>
<name>A0A1J8P121_9GAMM</name>
<feature type="region of interest" description="Disordered" evidence="5">
    <location>
        <begin position="244"/>
        <end position="266"/>
    </location>
</feature>
<evidence type="ECO:0000313" key="7">
    <source>
        <dbReference type="Proteomes" id="UP000182798"/>
    </source>
</evidence>
<feature type="non-terminal residue" evidence="6">
    <location>
        <position position="266"/>
    </location>
</feature>
<dbReference type="Gene3D" id="2.130.10.130">
    <property type="entry name" value="Integrin alpha, N-terminal"/>
    <property type="match status" value="2"/>
</dbReference>
<dbReference type="PROSITE" id="PS51470">
    <property type="entry name" value="FG_GAP"/>
    <property type="match status" value="2"/>
</dbReference>
<dbReference type="EMBL" id="MIQH01000793">
    <property type="protein sequence ID" value="OJA03302.1"/>
    <property type="molecule type" value="Genomic_DNA"/>
</dbReference>
<dbReference type="PANTHER" id="PTHR23221">
    <property type="entry name" value="GLYCOSYLPHOSPHATIDYLINOSITOL PHOSPHOLIPASE D"/>
    <property type="match status" value="1"/>
</dbReference>
<reference evidence="7" key="1">
    <citation type="submission" date="2016-09" db="EMBL/GenBank/DDBJ databases">
        <title>Genome Sequence of Bathymodiolus thermophilus sulfur-oxidizing gill endosymbiont.</title>
        <authorList>
            <person name="Ponnudurai R."/>
            <person name="Kleiner M."/>
            <person name="Sayavedra L."/>
            <person name="Thuermer A."/>
            <person name="Felbeck H."/>
            <person name="Schlueter R."/>
            <person name="Schweder T."/>
            <person name="Markert S."/>
        </authorList>
    </citation>
    <scope>NUCLEOTIDE SEQUENCE [LARGE SCALE GENOMIC DNA]</scope>
    <source>
        <strain evidence="7">BAT/CrabSpa'14</strain>
    </source>
</reference>
<dbReference type="Proteomes" id="UP000182798">
    <property type="component" value="Unassembled WGS sequence"/>
</dbReference>